<proteinExistence type="predicted"/>
<reference evidence="2 3" key="1">
    <citation type="submission" date="2021-01" db="EMBL/GenBank/DDBJ databases">
        <title>Whole genome shotgun sequence of Catellatospora citrea NBRC 14495.</title>
        <authorList>
            <person name="Komaki H."/>
            <person name="Tamura T."/>
        </authorList>
    </citation>
    <scope>NUCLEOTIDE SEQUENCE [LARGE SCALE GENOMIC DNA]</scope>
    <source>
        <strain evidence="2 3">NBRC 14495</strain>
    </source>
</reference>
<evidence type="ECO:0000313" key="3">
    <source>
        <dbReference type="Proteomes" id="UP000659904"/>
    </source>
</evidence>
<comment type="caution">
    <text evidence="2">The sequence shown here is derived from an EMBL/GenBank/DDBJ whole genome shotgun (WGS) entry which is preliminary data.</text>
</comment>
<dbReference type="Proteomes" id="UP000659904">
    <property type="component" value="Unassembled WGS sequence"/>
</dbReference>
<dbReference type="AlphaFoldDB" id="A0A8J3K5P6"/>
<feature type="compositionally biased region" description="Polar residues" evidence="1">
    <location>
        <begin position="37"/>
        <end position="55"/>
    </location>
</feature>
<keyword evidence="3" id="KW-1185">Reference proteome</keyword>
<evidence type="ECO:0000313" key="2">
    <source>
        <dbReference type="EMBL" id="GIF96947.1"/>
    </source>
</evidence>
<evidence type="ECO:0000256" key="1">
    <source>
        <dbReference type="SAM" id="MobiDB-lite"/>
    </source>
</evidence>
<name>A0A8J3K5P6_9ACTN</name>
<feature type="region of interest" description="Disordered" evidence="1">
    <location>
        <begin position="35"/>
        <end position="65"/>
    </location>
</feature>
<protein>
    <submittedName>
        <fullName evidence="2">Uncharacterized protein</fullName>
    </submittedName>
</protein>
<accession>A0A8J3K5P6</accession>
<dbReference type="EMBL" id="BONH01000007">
    <property type="protein sequence ID" value="GIF96947.1"/>
    <property type="molecule type" value="Genomic_DNA"/>
</dbReference>
<organism evidence="2 3">
    <name type="scientific">Catellatospora citrea</name>
    <dbReference type="NCBI Taxonomy" id="53366"/>
    <lineage>
        <taxon>Bacteria</taxon>
        <taxon>Bacillati</taxon>
        <taxon>Actinomycetota</taxon>
        <taxon>Actinomycetes</taxon>
        <taxon>Micromonosporales</taxon>
        <taxon>Micromonosporaceae</taxon>
        <taxon>Catellatospora</taxon>
    </lineage>
</organism>
<gene>
    <name evidence="2" type="ORF">Cci01nite_20410</name>
</gene>
<sequence length="166" mass="18189">MPTYLDDRQSRMSQLEDIARQDGWRCWVCDEPVDPATSVNDSRGPSVDSRTTNARSAKKGTPDFAGGERLAHRSCNTKKGAVTPVIPWPAHLILMDPAPLIAVAERLDRKGGREVVVRCADRADARQVADWLVDRFSRLAPALQVDASIDPGGGQFVVALTAARRR</sequence>